<feature type="compositionally biased region" description="Basic and acidic residues" evidence="5">
    <location>
        <begin position="1"/>
        <end position="32"/>
    </location>
</feature>
<dbReference type="Pfam" id="PF02518">
    <property type="entry name" value="HATPase_c"/>
    <property type="match status" value="1"/>
</dbReference>
<evidence type="ECO:0000259" key="8">
    <source>
        <dbReference type="PROSITE" id="PS50113"/>
    </source>
</evidence>
<dbReference type="CDD" id="cd00082">
    <property type="entry name" value="HisKA"/>
    <property type="match status" value="1"/>
</dbReference>
<dbReference type="InterPro" id="IPR035965">
    <property type="entry name" value="PAS-like_dom_sf"/>
</dbReference>
<gene>
    <name evidence="9" type="ORF">E2C06_24190</name>
</gene>
<dbReference type="PANTHER" id="PTHR43065:SF42">
    <property type="entry name" value="TWO-COMPONENT SENSOR PPRA"/>
    <property type="match status" value="1"/>
</dbReference>
<dbReference type="InterPro" id="IPR005467">
    <property type="entry name" value="His_kinase_dom"/>
</dbReference>
<protein>
    <recommendedName>
        <fullName evidence="2">histidine kinase</fullName>
        <ecNumber evidence="2">2.7.13.3</ecNumber>
    </recommendedName>
</protein>
<feature type="domain" description="Histidine kinase" evidence="6">
    <location>
        <begin position="222"/>
        <end position="445"/>
    </location>
</feature>
<dbReference type="AlphaFoldDB" id="A0A4R5QCA4"/>
<evidence type="ECO:0000256" key="4">
    <source>
        <dbReference type="PROSITE-ProRule" id="PRU00169"/>
    </source>
</evidence>
<dbReference type="GO" id="GO:0000155">
    <property type="term" value="F:phosphorelay sensor kinase activity"/>
    <property type="evidence" value="ECO:0007669"/>
    <property type="project" value="InterPro"/>
</dbReference>
<dbReference type="InterPro" id="IPR011006">
    <property type="entry name" value="CheY-like_superfamily"/>
</dbReference>
<dbReference type="Gene3D" id="1.10.287.130">
    <property type="match status" value="1"/>
</dbReference>
<dbReference type="InterPro" id="IPR000700">
    <property type="entry name" value="PAS-assoc_C"/>
</dbReference>
<keyword evidence="3 4" id="KW-0597">Phosphoprotein</keyword>
<evidence type="ECO:0000256" key="1">
    <source>
        <dbReference type="ARBA" id="ARBA00000085"/>
    </source>
</evidence>
<dbReference type="SUPFAM" id="SSF47384">
    <property type="entry name" value="Homodimeric domain of signal transducing histidine kinase"/>
    <property type="match status" value="1"/>
</dbReference>
<dbReference type="SMART" id="SM00387">
    <property type="entry name" value="HATPase_c"/>
    <property type="match status" value="1"/>
</dbReference>
<dbReference type="EC" id="2.7.13.3" evidence="2"/>
<dbReference type="SMART" id="SM00448">
    <property type="entry name" value="REC"/>
    <property type="match status" value="1"/>
</dbReference>
<dbReference type="InterPro" id="IPR004358">
    <property type="entry name" value="Sig_transdc_His_kin-like_C"/>
</dbReference>
<feature type="region of interest" description="Disordered" evidence="5">
    <location>
        <begin position="1"/>
        <end position="67"/>
    </location>
</feature>
<dbReference type="Pfam" id="PF00512">
    <property type="entry name" value="HisKA"/>
    <property type="match status" value="1"/>
</dbReference>
<evidence type="ECO:0000313" key="10">
    <source>
        <dbReference type="Proteomes" id="UP000295096"/>
    </source>
</evidence>
<accession>A0A4R5QCA4</accession>
<dbReference type="PROSITE" id="PS50109">
    <property type="entry name" value="HIS_KIN"/>
    <property type="match status" value="1"/>
</dbReference>
<dbReference type="InterPro" id="IPR003661">
    <property type="entry name" value="HisK_dim/P_dom"/>
</dbReference>
<dbReference type="OrthoDB" id="9796100at2"/>
<dbReference type="InterPro" id="IPR036890">
    <property type="entry name" value="HATPase_C_sf"/>
</dbReference>
<comment type="caution">
    <text evidence="9">The sequence shown here is derived from an EMBL/GenBank/DDBJ whole genome shotgun (WGS) entry which is preliminary data.</text>
</comment>
<proteinExistence type="predicted"/>
<dbReference type="SUPFAM" id="SSF55874">
    <property type="entry name" value="ATPase domain of HSP90 chaperone/DNA topoisomerase II/histidine kinase"/>
    <property type="match status" value="1"/>
</dbReference>
<evidence type="ECO:0000313" key="9">
    <source>
        <dbReference type="EMBL" id="TDH60051.1"/>
    </source>
</evidence>
<dbReference type="InterPro" id="IPR001610">
    <property type="entry name" value="PAC"/>
</dbReference>
<dbReference type="InterPro" id="IPR001789">
    <property type="entry name" value="Sig_transdc_resp-reg_receiver"/>
</dbReference>
<evidence type="ECO:0000259" key="7">
    <source>
        <dbReference type="PROSITE" id="PS50110"/>
    </source>
</evidence>
<keyword evidence="10" id="KW-1185">Reference proteome</keyword>
<dbReference type="PRINTS" id="PR00344">
    <property type="entry name" value="BCTRLSENSOR"/>
</dbReference>
<dbReference type="EMBL" id="SMSJ01000046">
    <property type="protein sequence ID" value="TDH60051.1"/>
    <property type="molecule type" value="Genomic_DNA"/>
</dbReference>
<dbReference type="Gene3D" id="3.40.50.2300">
    <property type="match status" value="1"/>
</dbReference>
<dbReference type="SUPFAM" id="SSF52172">
    <property type="entry name" value="CheY-like"/>
    <property type="match status" value="1"/>
</dbReference>
<dbReference type="Pfam" id="PF00072">
    <property type="entry name" value="Response_reg"/>
    <property type="match status" value="1"/>
</dbReference>
<dbReference type="NCBIfam" id="NF010076">
    <property type="entry name" value="PRK13557.1"/>
    <property type="match status" value="1"/>
</dbReference>
<feature type="domain" description="PAC" evidence="8">
    <location>
        <begin position="157"/>
        <end position="209"/>
    </location>
</feature>
<feature type="domain" description="Response regulatory" evidence="7">
    <location>
        <begin position="468"/>
        <end position="583"/>
    </location>
</feature>
<dbReference type="InterPro" id="IPR003594">
    <property type="entry name" value="HATPase_dom"/>
</dbReference>
<feature type="modified residue" description="4-aspartylphosphate" evidence="4">
    <location>
        <position position="519"/>
    </location>
</feature>
<sequence length="598" mass="64122">MREDRDPARDAAIRRLADRSGRDSADLLRDAEDAAETIGNGQSHGVPAAARHEDGSASPTGGPGVNHWQEARISRSGLNDRGNVFFAAVEMTRMPMIVTDPNQHDNPVVFANGAFLDLTGFGREDIYGLNCRFLQGVLTSQDTVRQVREAVREHRPFATEILNYRKDGTAFWNALFIGPIFDAGGKLLYFFASQLDVTRRRNSEDAFRQSQKMEAIGQLTAGLAHDFNNALQVILGNLKRLQAHAGDQAQVARAADRATRAGEQAAKLTKQLVTFARKTRLEPRAVQLDEVVAEFAEMLTRTLGGEISIALEAAPDLPPCVLDPVHAEMALMNILANARDAMPGGGRAVVRTATVELDEAAIHAGGDGLKPGRYIVLSVEDNGPGMSPEVLSRAAEPFFTTRKGQGTGLGLAMAHGFARQSGGRLEISSELGAGTTVSMLFPVATDGNAPPQPAWSEPVLDPRGGAETILVVEDNDDVLDLAVHHLLGRGYRVLSARSGEEALHVLGESGGRVDLLFSDIVMPGGINGLVLAEQARAMVPGLRVLLTTGYNEDLVRARAPGQEPVLGKPYRETELAARVRLVLNQPNGQPPPGSSHEG</sequence>
<dbReference type="NCBIfam" id="TIGR00229">
    <property type="entry name" value="sensory_box"/>
    <property type="match status" value="1"/>
</dbReference>
<evidence type="ECO:0000256" key="5">
    <source>
        <dbReference type="SAM" id="MobiDB-lite"/>
    </source>
</evidence>
<name>A0A4R5QCA4_9PROT</name>
<dbReference type="Gene3D" id="3.30.450.20">
    <property type="entry name" value="PAS domain"/>
    <property type="match status" value="1"/>
</dbReference>
<evidence type="ECO:0000259" key="6">
    <source>
        <dbReference type="PROSITE" id="PS50109"/>
    </source>
</evidence>
<dbReference type="Pfam" id="PF13426">
    <property type="entry name" value="PAS_9"/>
    <property type="match status" value="1"/>
</dbReference>
<dbReference type="SMART" id="SM00388">
    <property type="entry name" value="HisKA"/>
    <property type="match status" value="1"/>
</dbReference>
<evidence type="ECO:0000256" key="2">
    <source>
        <dbReference type="ARBA" id="ARBA00012438"/>
    </source>
</evidence>
<reference evidence="9 10" key="1">
    <citation type="journal article" date="2016" name="J. Microbiol.">
        <title>Dankookia rubra gen. nov., sp. nov., an alphaproteobacterium isolated from sediment of a shallow stream.</title>
        <authorList>
            <person name="Kim W.H."/>
            <person name="Kim D.H."/>
            <person name="Kang K."/>
            <person name="Ahn T.Y."/>
        </authorList>
    </citation>
    <scope>NUCLEOTIDE SEQUENCE [LARGE SCALE GENOMIC DNA]</scope>
    <source>
        <strain evidence="9 10">JCM30602</strain>
    </source>
</reference>
<dbReference type="Proteomes" id="UP000295096">
    <property type="component" value="Unassembled WGS sequence"/>
</dbReference>
<dbReference type="InterPro" id="IPR036097">
    <property type="entry name" value="HisK_dim/P_sf"/>
</dbReference>
<evidence type="ECO:0000256" key="3">
    <source>
        <dbReference type="ARBA" id="ARBA00022553"/>
    </source>
</evidence>
<organism evidence="9 10">
    <name type="scientific">Dankookia rubra</name>
    <dbReference type="NCBI Taxonomy" id="1442381"/>
    <lineage>
        <taxon>Bacteria</taxon>
        <taxon>Pseudomonadati</taxon>
        <taxon>Pseudomonadota</taxon>
        <taxon>Alphaproteobacteria</taxon>
        <taxon>Acetobacterales</taxon>
        <taxon>Roseomonadaceae</taxon>
        <taxon>Dankookia</taxon>
    </lineage>
</organism>
<dbReference type="Gene3D" id="3.30.565.10">
    <property type="entry name" value="Histidine kinase-like ATPase, C-terminal domain"/>
    <property type="match status" value="1"/>
</dbReference>
<dbReference type="InterPro" id="IPR000014">
    <property type="entry name" value="PAS"/>
</dbReference>
<dbReference type="CDD" id="cd00130">
    <property type="entry name" value="PAS"/>
    <property type="match status" value="1"/>
</dbReference>
<comment type="catalytic activity">
    <reaction evidence="1">
        <text>ATP + protein L-histidine = ADP + protein N-phospho-L-histidine.</text>
        <dbReference type="EC" id="2.7.13.3"/>
    </reaction>
</comment>
<dbReference type="PROSITE" id="PS50110">
    <property type="entry name" value="RESPONSE_REGULATORY"/>
    <property type="match status" value="1"/>
</dbReference>
<dbReference type="RefSeq" id="WP_133291160.1">
    <property type="nucleotide sequence ID" value="NZ_SMSJ01000046.1"/>
</dbReference>
<dbReference type="SUPFAM" id="SSF55785">
    <property type="entry name" value="PYP-like sensor domain (PAS domain)"/>
    <property type="match status" value="1"/>
</dbReference>
<dbReference type="PANTHER" id="PTHR43065">
    <property type="entry name" value="SENSOR HISTIDINE KINASE"/>
    <property type="match status" value="1"/>
</dbReference>
<dbReference type="SMART" id="SM00086">
    <property type="entry name" value="PAC"/>
    <property type="match status" value="1"/>
</dbReference>
<dbReference type="PROSITE" id="PS50113">
    <property type="entry name" value="PAC"/>
    <property type="match status" value="1"/>
</dbReference>